<protein>
    <submittedName>
        <fullName evidence="2">Uncharacterized protein</fullName>
    </submittedName>
</protein>
<dbReference type="Proteomes" id="UP000479000">
    <property type="component" value="Unassembled WGS sequence"/>
</dbReference>
<feature type="non-terminal residue" evidence="2">
    <location>
        <position position="1"/>
    </location>
</feature>
<evidence type="ECO:0000313" key="2">
    <source>
        <dbReference type="EMBL" id="CAA9994559.1"/>
    </source>
</evidence>
<keyword evidence="1" id="KW-1133">Transmembrane helix</keyword>
<dbReference type="EMBL" id="CADCXU010002004">
    <property type="protein sequence ID" value="CAA9994559.1"/>
    <property type="molecule type" value="Genomic_DNA"/>
</dbReference>
<sequence>PVSHVRPSRRTDLRADHRPYSLYGWCYGHVRLCTPASMFVIIHLWNLISKKNYQNDQKIGLSRRSVGWE</sequence>
<gene>
    <name evidence="2" type="ORF">NTEN_LOCUS1375</name>
</gene>
<evidence type="ECO:0000256" key="1">
    <source>
        <dbReference type="SAM" id="Phobius"/>
    </source>
</evidence>
<feature type="transmembrane region" description="Helical" evidence="1">
    <location>
        <begin position="28"/>
        <end position="48"/>
    </location>
</feature>
<dbReference type="AlphaFoldDB" id="A0A6H5FXC9"/>
<accession>A0A6H5FXC9</accession>
<organism evidence="2 3">
    <name type="scientific">Nesidiocoris tenuis</name>
    <dbReference type="NCBI Taxonomy" id="355587"/>
    <lineage>
        <taxon>Eukaryota</taxon>
        <taxon>Metazoa</taxon>
        <taxon>Ecdysozoa</taxon>
        <taxon>Arthropoda</taxon>
        <taxon>Hexapoda</taxon>
        <taxon>Insecta</taxon>
        <taxon>Pterygota</taxon>
        <taxon>Neoptera</taxon>
        <taxon>Paraneoptera</taxon>
        <taxon>Hemiptera</taxon>
        <taxon>Heteroptera</taxon>
        <taxon>Panheteroptera</taxon>
        <taxon>Cimicomorpha</taxon>
        <taxon>Miridae</taxon>
        <taxon>Dicyphina</taxon>
        <taxon>Nesidiocoris</taxon>
    </lineage>
</organism>
<name>A0A6H5FXC9_9HEMI</name>
<proteinExistence type="predicted"/>
<evidence type="ECO:0000313" key="3">
    <source>
        <dbReference type="Proteomes" id="UP000479000"/>
    </source>
</evidence>
<keyword evidence="3" id="KW-1185">Reference proteome</keyword>
<keyword evidence="1" id="KW-0472">Membrane</keyword>
<reference evidence="2 3" key="1">
    <citation type="submission" date="2020-02" db="EMBL/GenBank/DDBJ databases">
        <authorList>
            <person name="Ferguson B K."/>
        </authorList>
    </citation>
    <scope>NUCLEOTIDE SEQUENCE [LARGE SCALE GENOMIC DNA]</scope>
</reference>
<keyword evidence="1" id="KW-0812">Transmembrane</keyword>